<dbReference type="Proteomes" id="UP001153269">
    <property type="component" value="Unassembled WGS sequence"/>
</dbReference>
<evidence type="ECO:0000313" key="2">
    <source>
        <dbReference type="EMBL" id="CAB1432013.1"/>
    </source>
</evidence>
<comment type="caution">
    <text evidence="2">The sequence shown here is derived from an EMBL/GenBank/DDBJ whole genome shotgun (WGS) entry which is preliminary data.</text>
</comment>
<gene>
    <name evidence="2" type="ORF">PLEPLA_LOCUS20070</name>
</gene>
<dbReference type="EMBL" id="CADEAL010001396">
    <property type="protein sequence ID" value="CAB1432013.1"/>
    <property type="molecule type" value="Genomic_DNA"/>
</dbReference>
<evidence type="ECO:0008006" key="4">
    <source>
        <dbReference type="Google" id="ProtNLM"/>
    </source>
</evidence>
<dbReference type="AlphaFoldDB" id="A0A9N7UKY9"/>
<feature type="chain" id="PRO_5040216418" description="Secreted protein" evidence="1">
    <location>
        <begin position="22"/>
        <end position="123"/>
    </location>
</feature>
<evidence type="ECO:0000256" key="1">
    <source>
        <dbReference type="SAM" id="SignalP"/>
    </source>
</evidence>
<name>A0A9N7UKY9_PLEPL</name>
<proteinExistence type="predicted"/>
<organism evidence="2 3">
    <name type="scientific">Pleuronectes platessa</name>
    <name type="common">European plaice</name>
    <dbReference type="NCBI Taxonomy" id="8262"/>
    <lineage>
        <taxon>Eukaryota</taxon>
        <taxon>Metazoa</taxon>
        <taxon>Chordata</taxon>
        <taxon>Craniata</taxon>
        <taxon>Vertebrata</taxon>
        <taxon>Euteleostomi</taxon>
        <taxon>Actinopterygii</taxon>
        <taxon>Neopterygii</taxon>
        <taxon>Teleostei</taxon>
        <taxon>Neoteleostei</taxon>
        <taxon>Acanthomorphata</taxon>
        <taxon>Carangaria</taxon>
        <taxon>Pleuronectiformes</taxon>
        <taxon>Pleuronectoidei</taxon>
        <taxon>Pleuronectidae</taxon>
        <taxon>Pleuronectes</taxon>
    </lineage>
</organism>
<evidence type="ECO:0000313" key="3">
    <source>
        <dbReference type="Proteomes" id="UP001153269"/>
    </source>
</evidence>
<feature type="signal peptide" evidence="1">
    <location>
        <begin position="1"/>
        <end position="21"/>
    </location>
</feature>
<keyword evidence="1" id="KW-0732">Signal</keyword>
<reference evidence="2" key="1">
    <citation type="submission" date="2020-03" db="EMBL/GenBank/DDBJ databases">
        <authorList>
            <person name="Weist P."/>
        </authorList>
    </citation>
    <scope>NUCLEOTIDE SEQUENCE</scope>
</reference>
<keyword evidence="3" id="KW-1185">Reference proteome</keyword>
<sequence>MASAALQPPSLLLRLSLHVDALGLLCLIPLNEFHMAPAGCALLSRADNTECTQRRTCLAELARGGEGSKVTSKQTLRMQLFENGLLLSQHSPPSSSSCLSAARAAVCFKVSTESEGRTRANVV</sequence>
<protein>
    <recommendedName>
        <fullName evidence="4">Secreted protein</fullName>
    </recommendedName>
</protein>
<accession>A0A9N7UKY9</accession>